<reference evidence="5" key="1">
    <citation type="submission" date="2012-12" db="EMBL/GenBank/DDBJ databases">
        <authorList>
            <person name="Hellsten U."/>
            <person name="Grimwood J."/>
            <person name="Chapman J.A."/>
            <person name="Shapiro H."/>
            <person name="Aerts A."/>
            <person name="Otillar R.P."/>
            <person name="Terry A.Y."/>
            <person name="Boore J.L."/>
            <person name="Simakov O."/>
            <person name="Marletaz F."/>
            <person name="Cho S.-J."/>
            <person name="Edsinger-Gonzales E."/>
            <person name="Havlak P."/>
            <person name="Kuo D.-H."/>
            <person name="Larsson T."/>
            <person name="Lv J."/>
            <person name="Arendt D."/>
            <person name="Savage R."/>
            <person name="Osoegawa K."/>
            <person name="de Jong P."/>
            <person name="Lindberg D.R."/>
            <person name="Seaver E.C."/>
            <person name="Weisblat D.A."/>
            <person name="Putnam N.H."/>
            <person name="Grigoriev I.V."/>
            <person name="Rokhsar D.S."/>
        </authorList>
    </citation>
    <scope>NUCLEOTIDE SEQUENCE</scope>
</reference>
<protein>
    <recommendedName>
        <fullName evidence="2">Rad21/Rec8-like protein C-terminal eukaryotic domain-containing protein</fullName>
    </recommendedName>
</protein>
<dbReference type="InterPro" id="IPR036390">
    <property type="entry name" value="WH_DNA-bd_sf"/>
</dbReference>
<feature type="transmembrane region" description="Helical" evidence="1">
    <location>
        <begin position="157"/>
        <end position="176"/>
    </location>
</feature>
<reference evidence="3 5" key="2">
    <citation type="journal article" date="2013" name="Nature">
        <title>Insights into bilaterian evolution from three spiralian genomes.</title>
        <authorList>
            <person name="Simakov O."/>
            <person name="Marletaz F."/>
            <person name="Cho S.J."/>
            <person name="Edsinger-Gonzales E."/>
            <person name="Havlak P."/>
            <person name="Hellsten U."/>
            <person name="Kuo D.H."/>
            <person name="Larsson T."/>
            <person name="Lv J."/>
            <person name="Arendt D."/>
            <person name="Savage R."/>
            <person name="Osoegawa K."/>
            <person name="de Jong P."/>
            <person name="Grimwood J."/>
            <person name="Chapman J.A."/>
            <person name="Shapiro H."/>
            <person name="Aerts A."/>
            <person name="Otillar R.P."/>
            <person name="Terry A.Y."/>
            <person name="Boore J.L."/>
            <person name="Grigoriev I.V."/>
            <person name="Lindberg D.R."/>
            <person name="Seaver E.C."/>
            <person name="Weisblat D.A."/>
            <person name="Putnam N.H."/>
            <person name="Rokhsar D.S."/>
        </authorList>
    </citation>
    <scope>NUCLEOTIDE SEQUENCE</scope>
</reference>
<dbReference type="CTD" id="20207891"/>
<name>T1FGE2_HELRO</name>
<keyword evidence="5" id="KW-1185">Reference proteome</keyword>
<evidence type="ECO:0000313" key="3">
    <source>
        <dbReference type="EMBL" id="ESN93374.1"/>
    </source>
</evidence>
<feature type="domain" description="Rad21/Rec8-like protein C-terminal eukaryotic" evidence="2">
    <location>
        <begin position="293"/>
        <end position="332"/>
    </location>
</feature>
<dbReference type="InterPro" id="IPR023093">
    <property type="entry name" value="ScpA-like_C"/>
</dbReference>
<sequence>MVSKCSNGKDDSDDDDGLSKKLNEIEIGRFESPEESPKIANISQEQAMIVEEFNQSDLLPPPPKKSKKDKFPTRFYSDAGFANQLLFMGSMSSLAWSFLSSSSFVSLMVAGIYLFNIWFRSKTLRFYLRHRICNTSSFVCLEAIWRSTVGRTKSGRIIVAFASLLVATALSSANIISFSSRLKMNWAPYPEGFRQESINYKKLRPVPDIDLKNGKENVPLNLQTPSLNFNVFDPFSPVEIVSQSSLDLYKTSEEAKRSSNKLNKKNFVDYLKLAIEKESKVIFHHAMSNLSMKSKCQVSYLFYCLLELKKKGFVNVLQKQPYADIVITKGPKSFNMAHL</sequence>
<organism evidence="4 5">
    <name type="scientific">Helobdella robusta</name>
    <name type="common">Californian leech</name>
    <dbReference type="NCBI Taxonomy" id="6412"/>
    <lineage>
        <taxon>Eukaryota</taxon>
        <taxon>Metazoa</taxon>
        <taxon>Spiralia</taxon>
        <taxon>Lophotrochozoa</taxon>
        <taxon>Annelida</taxon>
        <taxon>Clitellata</taxon>
        <taxon>Hirudinea</taxon>
        <taxon>Rhynchobdellida</taxon>
        <taxon>Glossiphoniidae</taxon>
        <taxon>Helobdella</taxon>
    </lineage>
</organism>
<gene>
    <name evidence="4" type="primary">20207891</name>
    <name evidence="3" type="ORF">HELRODRAFT_180901</name>
</gene>
<evidence type="ECO:0000259" key="2">
    <source>
        <dbReference type="Pfam" id="PF04824"/>
    </source>
</evidence>
<dbReference type="KEGG" id="hro:HELRODRAFT_180901"/>
<dbReference type="AlphaFoldDB" id="T1FGE2"/>
<dbReference type="SUPFAM" id="SSF46785">
    <property type="entry name" value="Winged helix' DNA-binding domain"/>
    <property type="match status" value="1"/>
</dbReference>
<dbReference type="HOGENOM" id="CLU_819597_0_0_1"/>
<dbReference type="InterPro" id="IPR006909">
    <property type="entry name" value="Rad21/Rec8_C_eu"/>
</dbReference>
<keyword evidence="1" id="KW-0812">Transmembrane</keyword>
<dbReference type="EMBL" id="AMQM01007409">
    <property type="status" value="NOT_ANNOTATED_CDS"/>
    <property type="molecule type" value="Genomic_DNA"/>
</dbReference>
<keyword evidence="1" id="KW-1133">Transmembrane helix</keyword>
<dbReference type="GeneID" id="20207891"/>
<dbReference type="EMBL" id="KB097612">
    <property type="protein sequence ID" value="ESN93374.1"/>
    <property type="molecule type" value="Genomic_DNA"/>
</dbReference>
<dbReference type="EnsemblMetazoa" id="HelroT180901">
    <property type="protein sequence ID" value="HelroP180901"/>
    <property type="gene ID" value="HelroG180901"/>
</dbReference>
<dbReference type="Gene3D" id="1.10.10.580">
    <property type="entry name" value="Structural maintenance of chromosome 1. Chain E"/>
    <property type="match status" value="1"/>
</dbReference>
<dbReference type="RefSeq" id="XP_009028446.1">
    <property type="nucleotide sequence ID" value="XM_009030198.1"/>
</dbReference>
<dbReference type="InParanoid" id="T1FGE2"/>
<evidence type="ECO:0000313" key="4">
    <source>
        <dbReference type="EnsemblMetazoa" id="HelroP180901"/>
    </source>
</evidence>
<feature type="transmembrane region" description="Helical" evidence="1">
    <location>
        <begin position="94"/>
        <end position="115"/>
    </location>
</feature>
<evidence type="ECO:0000256" key="1">
    <source>
        <dbReference type="SAM" id="Phobius"/>
    </source>
</evidence>
<accession>T1FGE2</accession>
<reference evidence="4" key="3">
    <citation type="submission" date="2015-06" db="UniProtKB">
        <authorList>
            <consortium name="EnsemblMetazoa"/>
        </authorList>
    </citation>
    <scope>IDENTIFICATION</scope>
</reference>
<dbReference type="Pfam" id="PF04824">
    <property type="entry name" value="Rad21_Rec8"/>
    <property type="match status" value="1"/>
</dbReference>
<proteinExistence type="predicted"/>
<evidence type="ECO:0000313" key="5">
    <source>
        <dbReference type="Proteomes" id="UP000015101"/>
    </source>
</evidence>
<dbReference type="Proteomes" id="UP000015101">
    <property type="component" value="Unassembled WGS sequence"/>
</dbReference>
<keyword evidence="1" id="KW-0472">Membrane</keyword>